<feature type="domain" description="PIN" evidence="1">
    <location>
        <begin position="2"/>
        <end position="125"/>
    </location>
</feature>
<gene>
    <name evidence="2" type="ORF">UV59_C0012G0084</name>
</gene>
<evidence type="ECO:0000259" key="1">
    <source>
        <dbReference type="SMART" id="SM00670"/>
    </source>
</evidence>
<reference evidence="2 3" key="1">
    <citation type="journal article" date="2015" name="Nature">
        <title>rRNA introns, odd ribosomes, and small enigmatic genomes across a large radiation of phyla.</title>
        <authorList>
            <person name="Brown C.T."/>
            <person name="Hug L.A."/>
            <person name="Thomas B.C."/>
            <person name="Sharon I."/>
            <person name="Castelle C.J."/>
            <person name="Singh A."/>
            <person name="Wilkins M.J."/>
            <person name="Williams K.H."/>
            <person name="Banfield J.F."/>
        </authorList>
    </citation>
    <scope>NUCLEOTIDE SEQUENCE [LARGE SCALE GENOMIC DNA]</scope>
</reference>
<name>A0A0G1EPN9_9BACT</name>
<dbReference type="Gene3D" id="3.40.50.1010">
    <property type="entry name" value="5'-nuclease"/>
    <property type="match status" value="1"/>
</dbReference>
<dbReference type="Pfam" id="PF01850">
    <property type="entry name" value="PIN"/>
    <property type="match status" value="1"/>
</dbReference>
<dbReference type="InterPro" id="IPR029060">
    <property type="entry name" value="PIN-like_dom_sf"/>
</dbReference>
<dbReference type="SMART" id="SM00670">
    <property type="entry name" value="PINc"/>
    <property type="match status" value="1"/>
</dbReference>
<evidence type="ECO:0000313" key="3">
    <source>
        <dbReference type="Proteomes" id="UP000034543"/>
    </source>
</evidence>
<dbReference type="STRING" id="1618436.UV59_C0012G0084"/>
<dbReference type="InterPro" id="IPR002716">
    <property type="entry name" value="PIN_dom"/>
</dbReference>
<sequence>METYFLDTNIILRFLLKDHLTQSPQARIHLQQAKTGEIKLILIPEIVVELEYVLRKVYKHDKKQLIQDLNSVISFNAIEVRDRLQLREALQHYRLKNIDFVDAFLLSMATHENARVLSFDKDFKKIK</sequence>
<accession>A0A0G1EPN9</accession>
<evidence type="ECO:0000313" key="2">
    <source>
        <dbReference type="EMBL" id="KKS84991.1"/>
    </source>
</evidence>
<protein>
    <submittedName>
        <fullName evidence="2">PilT protein domain protein</fullName>
    </submittedName>
</protein>
<dbReference type="AlphaFoldDB" id="A0A0G1EPN9"/>
<dbReference type="EMBL" id="LCFB01000012">
    <property type="protein sequence ID" value="KKS84991.1"/>
    <property type="molecule type" value="Genomic_DNA"/>
</dbReference>
<organism evidence="2 3">
    <name type="scientific">Candidatus Gottesmanbacteria bacterium GW2011_GWA1_43_11</name>
    <dbReference type="NCBI Taxonomy" id="1618436"/>
    <lineage>
        <taxon>Bacteria</taxon>
        <taxon>Candidatus Gottesmaniibacteriota</taxon>
    </lineage>
</organism>
<dbReference type="SUPFAM" id="SSF88723">
    <property type="entry name" value="PIN domain-like"/>
    <property type="match status" value="1"/>
</dbReference>
<proteinExistence type="predicted"/>
<dbReference type="Proteomes" id="UP000034543">
    <property type="component" value="Unassembled WGS sequence"/>
</dbReference>
<comment type="caution">
    <text evidence="2">The sequence shown here is derived from an EMBL/GenBank/DDBJ whole genome shotgun (WGS) entry which is preliminary data.</text>
</comment>